<dbReference type="AlphaFoldDB" id="A0A1H3FJC0"/>
<dbReference type="Proteomes" id="UP000199118">
    <property type="component" value="Unassembled WGS sequence"/>
</dbReference>
<dbReference type="Pfam" id="PF02924">
    <property type="entry name" value="HDPD"/>
    <property type="match status" value="1"/>
</dbReference>
<dbReference type="RefSeq" id="WP_092685296.1">
    <property type="nucleotide sequence ID" value="NZ_FNMZ01000012.1"/>
</dbReference>
<proteinExistence type="predicted"/>
<accession>A0A1H3FJC0</accession>
<dbReference type="EMBL" id="FNMZ01000012">
    <property type="protein sequence ID" value="SDX90244.1"/>
    <property type="molecule type" value="Genomic_DNA"/>
</dbReference>
<dbReference type="STRING" id="356660.SAMN05444336_112113"/>
<name>A0A1H3FJC0_9RHOB</name>
<organism evidence="1 2">
    <name type="scientific">Albimonas donghaensis</name>
    <dbReference type="NCBI Taxonomy" id="356660"/>
    <lineage>
        <taxon>Bacteria</taxon>
        <taxon>Pseudomonadati</taxon>
        <taxon>Pseudomonadota</taxon>
        <taxon>Alphaproteobacteria</taxon>
        <taxon>Rhodobacterales</taxon>
        <taxon>Paracoccaceae</taxon>
        <taxon>Albimonas</taxon>
    </lineage>
</organism>
<reference evidence="1 2" key="1">
    <citation type="submission" date="2016-10" db="EMBL/GenBank/DDBJ databases">
        <authorList>
            <person name="de Groot N.N."/>
        </authorList>
    </citation>
    <scope>NUCLEOTIDE SEQUENCE [LARGE SCALE GENOMIC DNA]</scope>
    <source>
        <strain evidence="1 2">DSM 17890</strain>
    </source>
</reference>
<keyword evidence="2" id="KW-1185">Reference proteome</keyword>
<evidence type="ECO:0000313" key="2">
    <source>
        <dbReference type="Proteomes" id="UP000199118"/>
    </source>
</evidence>
<protein>
    <submittedName>
        <fullName evidence="1">Bacteriophage lambda head decoration protein D</fullName>
    </submittedName>
</protein>
<dbReference type="Gene3D" id="2.40.300.10">
    <property type="entry name" value="Head decoration protein D"/>
    <property type="match status" value="1"/>
</dbReference>
<sequence length="122" mass="12033">MVSRTTETYDPSGLLAGGFPVFVEKATIADSVALAAGAVLGRITTGGKYLLSASGASDGSQAPKAILAEAADASDGDVEALVYVAGSFDVDKLSFGTGHTAASVATALRAAQAPLFLVSPVA</sequence>
<dbReference type="InterPro" id="IPR004195">
    <property type="entry name" value="Head_decoration_D"/>
</dbReference>
<gene>
    <name evidence="1" type="ORF">SAMN05444336_112113</name>
</gene>
<dbReference type="OrthoDB" id="7032972at2"/>
<evidence type="ECO:0000313" key="1">
    <source>
        <dbReference type="EMBL" id="SDX90244.1"/>
    </source>
</evidence>